<proteinExistence type="predicted"/>
<comment type="caution">
    <text evidence="2">The sequence shown here is derived from an EMBL/GenBank/DDBJ whole genome shotgun (WGS) entry which is preliminary data.</text>
</comment>
<name>A0AAV2PSQ9_MEGNR</name>
<reference evidence="2 3" key="1">
    <citation type="submission" date="2024-05" db="EMBL/GenBank/DDBJ databases">
        <authorList>
            <person name="Wallberg A."/>
        </authorList>
    </citation>
    <scope>NUCLEOTIDE SEQUENCE [LARGE SCALE GENOMIC DNA]</scope>
</reference>
<sequence length="118" mass="13680">MVERKPVILPRAQSALPPNSGTRRRRRARSALRKRAMHLSNNIVCYEQRTDGSDGAQERAEPINKIRRLGSPGHFHDDDLDICTCTSRKIWSVRDTEALLKVWKETLNQVMFYHRPLS</sequence>
<accession>A0AAV2PSQ9</accession>
<protein>
    <submittedName>
        <fullName evidence="2">Uncharacterized protein</fullName>
    </submittedName>
</protein>
<dbReference type="Proteomes" id="UP001497623">
    <property type="component" value="Unassembled WGS sequence"/>
</dbReference>
<evidence type="ECO:0000313" key="3">
    <source>
        <dbReference type="Proteomes" id="UP001497623"/>
    </source>
</evidence>
<evidence type="ECO:0000313" key="2">
    <source>
        <dbReference type="EMBL" id="CAL4064750.1"/>
    </source>
</evidence>
<dbReference type="EMBL" id="CAXKWB010001533">
    <property type="protein sequence ID" value="CAL4064750.1"/>
    <property type="molecule type" value="Genomic_DNA"/>
</dbReference>
<keyword evidence="3" id="KW-1185">Reference proteome</keyword>
<evidence type="ECO:0000256" key="1">
    <source>
        <dbReference type="SAM" id="MobiDB-lite"/>
    </source>
</evidence>
<dbReference type="AlphaFoldDB" id="A0AAV2PSQ9"/>
<feature type="region of interest" description="Disordered" evidence="1">
    <location>
        <begin position="1"/>
        <end position="28"/>
    </location>
</feature>
<organism evidence="2 3">
    <name type="scientific">Meganyctiphanes norvegica</name>
    <name type="common">Northern krill</name>
    <name type="synonym">Thysanopoda norvegica</name>
    <dbReference type="NCBI Taxonomy" id="48144"/>
    <lineage>
        <taxon>Eukaryota</taxon>
        <taxon>Metazoa</taxon>
        <taxon>Ecdysozoa</taxon>
        <taxon>Arthropoda</taxon>
        <taxon>Crustacea</taxon>
        <taxon>Multicrustacea</taxon>
        <taxon>Malacostraca</taxon>
        <taxon>Eumalacostraca</taxon>
        <taxon>Eucarida</taxon>
        <taxon>Euphausiacea</taxon>
        <taxon>Euphausiidae</taxon>
        <taxon>Meganyctiphanes</taxon>
    </lineage>
</organism>
<gene>
    <name evidence="2" type="ORF">MNOR_LOCUS4221</name>
</gene>